<dbReference type="RefSeq" id="WP_009148455.1">
    <property type="nucleotide sequence ID" value="NZ_CP121471.1"/>
</dbReference>
<dbReference type="STRING" id="631362.Thi970DRAFT_02106"/>
<keyword evidence="1" id="KW-0472">Membrane</keyword>
<evidence type="ECO:0000259" key="2">
    <source>
        <dbReference type="Pfam" id="PF01926"/>
    </source>
</evidence>
<dbReference type="Pfam" id="PF01926">
    <property type="entry name" value="MMR_HSR1"/>
    <property type="match status" value="1"/>
</dbReference>
<keyword evidence="1" id="KW-0812">Transmembrane</keyword>
<feature type="domain" description="G" evidence="2">
    <location>
        <begin position="278"/>
        <end position="399"/>
    </location>
</feature>
<dbReference type="SUPFAM" id="SSF52540">
    <property type="entry name" value="P-loop containing nucleoside triphosphate hydrolases"/>
    <property type="match status" value="1"/>
</dbReference>
<dbReference type="HOGENOM" id="CLU_028661_0_0_6"/>
<dbReference type="OrthoDB" id="238366at2"/>
<accession>H8Z3G3</accession>
<dbReference type="CDD" id="cd00882">
    <property type="entry name" value="Ras_like_GTPase"/>
    <property type="match status" value="1"/>
</dbReference>
<gene>
    <name evidence="3" type="ORF">Thi970DRAFT_02106</name>
</gene>
<sequence>MSDPKNPSPLNWRLLLRRLWPELLTLTLVSAAFTLLPALGLLWLAQQGWLAWWLALCAGLMGLLALLRLLRSDPTTGGLMGAPRPGAAAAECQARADLAALAAETSAEDLANREAVDRLLRRTVNAVASAYAPDDEAAVLNFTLPEVLLMLEEVARRLRHILSDELPVLRHLRLSWAARGSDLIGRGLKPARGLANAWRVMRLADPLGAVIAEVRSLVIEQGVTLLGREARAVMATLLVREVGEVAIELYSGAYRQRAEPPPQGLGRQRYQAATGPLRVLVTGQRNSGKSSLVNALLGRELAAVGLTQTTSDWTLYQAPPLLAEQDAAAESANPARAGAPVGMSAEAQPWELIDSPSLAVQSDAAWLGQLREADLVIWVVAAHRADRAPDQRALNAMREQVAADVRLRPVPLVLVLTHADRLEPVLDWQPPYDPIRGQGAKERNMARALHAASTALAIAPERALLVALGENRPAWNLPALRQQLRTRWPEAEQKRLERLGRAEGVVKAGVDLLRSVPGAIERARHFLRR</sequence>
<feature type="transmembrane region" description="Helical" evidence="1">
    <location>
        <begin position="23"/>
        <end position="44"/>
    </location>
</feature>
<keyword evidence="1" id="KW-1133">Transmembrane helix</keyword>
<feature type="transmembrane region" description="Helical" evidence="1">
    <location>
        <begin position="50"/>
        <end position="70"/>
    </location>
</feature>
<reference evidence="4" key="1">
    <citation type="submission" date="2011-06" db="EMBL/GenBank/DDBJ databases">
        <authorList>
            <consortium name="US DOE Joint Genome Institute (JGI-PGF)"/>
            <person name="Lucas S."/>
            <person name="Han J."/>
            <person name="Lapidus A."/>
            <person name="Cheng J.-F."/>
            <person name="Goodwin L."/>
            <person name="Pitluck S."/>
            <person name="Peters L."/>
            <person name="Land M.L."/>
            <person name="Hauser L."/>
            <person name="Vogl K."/>
            <person name="Liu Z."/>
            <person name="Overmann J."/>
            <person name="Frigaard N.-U."/>
            <person name="Bryant D.A."/>
            <person name="Woyke T.J."/>
        </authorList>
    </citation>
    <scope>NUCLEOTIDE SEQUENCE [LARGE SCALE GENOMIC DNA]</scope>
    <source>
        <strain evidence="4">970</strain>
    </source>
</reference>
<dbReference type="AlphaFoldDB" id="H8Z3G3"/>
<evidence type="ECO:0000313" key="4">
    <source>
        <dbReference type="Proteomes" id="UP000002964"/>
    </source>
</evidence>
<proteinExistence type="predicted"/>
<evidence type="ECO:0000313" key="3">
    <source>
        <dbReference type="EMBL" id="EIC21871.1"/>
    </source>
</evidence>
<dbReference type="Gene3D" id="3.40.50.300">
    <property type="entry name" value="P-loop containing nucleotide triphosphate hydrolases"/>
    <property type="match status" value="1"/>
</dbReference>
<dbReference type="InterPro" id="IPR027417">
    <property type="entry name" value="P-loop_NTPase"/>
</dbReference>
<dbReference type="EMBL" id="JH603169">
    <property type="protein sequence ID" value="EIC21871.1"/>
    <property type="molecule type" value="Genomic_DNA"/>
</dbReference>
<dbReference type="GO" id="GO:0005525">
    <property type="term" value="F:GTP binding"/>
    <property type="evidence" value="ECO:0007669"/>
    <property type="project" value="InterPro"/>
</dbReference>
<dbReference type="InterPro" id="IPR006073">
    <property type="entry name" value="GTP-bd"/>
</dbReference>
<dbReference type="eggNOG" id="COG3596">
    <property type="taxonomic scope" value="Bacteria"/>
</dbReference>
<keyword evidence="4" id="KW-1185">Reference proteome</keyword>
<protein>
    <submittedName>
        <fullName evidence="3">Putative GTPase</fullName>
    </submittedName>
</protein>
<organism evidence="3 4">
    <name type="scientific">Thiorhodovibrio frisius</name>
    <dbReference type="NCBI Taxonomy" id="631362"/>
    <lineage>
        <taxon>Bacteria</taxon>
        <taxon>Pseudomonadati</taxon>
        <taxon>Pseudomonadota</taxon>
        <taxon>Gammaproteobacteria</taxon>
        <taxon>Chromatiales</taxon>
        <taxon>Chromatiaceae</taxon>
        <taxon>Thiorhodovibrio</taxon>
    </lineage>
</organism>
<evidence type="ECO:0000256" key="1">
    <source>
        <dbReference type="SAM" id="Phobius"/>
    </source>
</evidence>
<name>H8Z3G3_9GAMM</name>
<dbReference type="Proteomes" id="UP000002964">
    <property type="component" value="Unassembled WGS sequence"/>
</dbReference>
<reference evidence="3 4" key="2">
    <citation type="submission" date="2011-11" db="EMBL/GenBank/DDBJ databases">
        <authorList>
            <consortium name="US DOE Joint Genome Institute"/>
            <person name="Lucas S."/>
            <person name="Han J."/>
            <person name="Lapidus A."/>
            <person name="Cheng J.-F."/>
            <person name="Goodwin L."/>
            <person name="Pitluck S."/>
            <person name="Peters L."/>
            <person name="Ovchinnikova G."/>
            <person name="Zhang X."/>
            <person name="Detter J.C."/>
            <person name="Han C."/>
            <person name="Tapia R."/>
            <person name="Land M."/>
            <person name="Hauser L."/>
            <person name="Kyrpides N."/>
            <person name="Ivanova N."/>
            <person name="Pagani I."/>
            <person name="Vogl K."/>
            <person name="Liu Z."/>
            <person name="Overmann J."/>
            <person name="Frigaard N.-U."/>
            <person name="Bryant D."/>
            <person name="Woyke T."/>
        </authorList>
    </citation>
    <scope>NUCLEOTIDE SEQUENCE [LARGE SCALE GENOMIC DNA]</scope>
    <source>
        <strain evidence="3 4">970</strain>
    </source>
</reference>